<evidence type="ECO:0000313" key="2">
    <source>
        <dbReference type="EMBL" id="KFN11286.1"/>
    </source>
</evidence>
<dbReference type="Gene3D" id="1.10.1200.10">
    <property type="entry name" value="ACP-like"/>
    <property type="match status" value="1"/>
</dbReference>
<dbReference type="GeneID" id="77012162"/>
<evidence type="ECO:0000259" key="1">
    <source>
        <dbReference type="PROSITE" id="PS50075"/>
    </source>
</evidence>
<dbReference type="STRING" id="44252.DJ90_2525"/>
<gene>
    <name evidence="2" type="ORF">DJ90_2525</name>
</gene>
<comment type="caution">
    <text evidence="2">The sequence shown here is derived from an EMBL/GenBank/DDBJ whole genome shotgun (WGS) entry which is preliminary data.</text>
</comment>
<protein>
    <submittedName>
        <fullName evidence="2">Phosphopantetheine attachment site family protein</fullName>
    </submittedName>
</protein>
<dbReference type="EMBL" id="JMQA01000012">
    <property type="protein sequence ID" value="KFN11286.1"/>
    <property type="molecule type" value="Genomic_DNA"/>
</dbReference>
<keyword evidence="3" id="KW-1185">Reference proteome</keyword>
<name>A0A091A4R0_PAEMA</name>
<dbReference type="SUPFAM" id="SSF47336">
    <property type="entry name" value="ACP-like"/>
    <property type="match status" value="1"/>
</dbReference>
<dbReference type="InterPro" id="IPR009081">
    <property type="entry name" value="PP-bd_ACP"/>
</dbReference>
<dbReference type="Pfam" id="PF00550">
    <property type="entry name" value="PP-binding"/>
    <property type="match status" value="1"/>
</dbReference>
<dbReference type="RefSeq" id="WP_051985333.1">
    <property type="nucleotide sequence ID" value="NZ_JAKOBR010000080.1"/>
</dbReference>
<accession>A0A091A4R0</accession>
<organism evidence="2 3">
    <name type="scientific">Paenibacillus macerans</name>
    <name type="common">Bacillus macerans</name>
    <dbReference type="NCBI Taxonomy" id="44252"/>
    <lineage>
        <taxon>Bacteria</taxon>
        <taxon>Bacillati</taxon>
        <taxon>Bacillota</taxon>
        <taxon>Bacilli</taxon>
        <taxon>Bacillales</taxon>
        <taxon>Paenibacillaceae</taxon>
        <taxon>Paenibacillus</taxon>
    </lineage>
</organism>
<sequence length="84" mass="9910">MNKKLDEKLKKIIESLSIRKKILTNITDESDLLNNLGFDSLSIIHLIARIEEEFNIEFSNEELVFENFRSYADVRNLVESKKCY</sequence>
<dbReference type="PATRIC" id="fig|44252.3.peg.887"/>
<dbReference type="InterPro" id="IPR036736">
    <property type="entry name" value="ACP-like_sf"/>
</dbReference>
<dbReference type="PROSITE" id="PS50075">
    <property type="entry name" value="CARRIER"/>
    <property type="match status" value="1"/>
</dbReference>
<reference evidence="2 3" key="1">
    <citation type="submission" date="2014-04" db="EMBL/GenBank/DDBJ databases">
        <authorList>
            <person name="Bishop-Lilly K.A."/>
            <person name="Broomall S.M."/>
            <person name="Chain P.S."/>
            <person name="Chertkov O."/>
            <person name="Coyne S.R."/>
            <person name="Daligault H.E."/>
            <person name="Davenport K.W."/>
            <person name="Erkkila T."/>
            <person name="Frey K.G."/>
            <person name="Gibbons H.S."/>
            <person name="Gu W."/>
            <person name="Jaissle J."/>
            <person name="Johnson S.L."/>
            <person name="Koroleva G.I."/>
            <person name="Ladner J.T."/>
            <person name="Lo C.-C."/>
            <person name="Minogue T.D."/>
            <person name="Munk C."/>
            <person name="Palacios G.F."/>
            <person name="Redden C.L."/>
            <person name="Rosenzweig C.N."/>
            <person name="Scholz M.B."/>
            <person name="Teshima H."/>
            <person name="Xu Y."/>
        </authorList>
    </citation>
    <scope>NUCLEOTIDE SEQUENCE [LARGE SCALE GENOMIC DNA]</scope>
    <source>
        <strain evidence="2 3">8244</strain>
    </source>
</reference>
<dbReference type="Proteomes" id="UP000029278">
    <property type="component" value="Unassembled WGS sequence"/>
</dbReference>
<evidence type="ECO:0000313" key="3">
    <source>
        <dbReference type="Proteomes" id="UP000029278"/>
    </source>
</evidence>
<dbReference type="AlphaFoldDB" id="A0A091A4R0"/>
<dbReference type="HOGENOM" id="CLU_108696_10_1_9"/>
<proteinExistence type="predicted"/>
<feature type="domain" description="Carrier" evidence="1">
    <location>
        <begin position="1"/>
        <end position="82"/>
    </location>
</feature>